<evidence type="ECO:0000256" key="1">
    <source>
        <dbReference type="ARBA" id="ARBA00004651"/>
    </source>
</evidence>
<evidence type="ECO:0000256" key="5">
    <source>
        <dbReference type="ARBA" id="ARBA00022989"/>
    </source>
</evidence>
<evidence type="ECO:0000256" key="6">
    <source>
        <dbReference type="ARBA" id="ARBA00023136"/>
    </source>
</evidence>
<dbReference type="OrthoDB" id="5242186at2"/>
<keyword evidence="5 7" id="KW-1133">Transmembrane helix</keyword>
<keyword evidence="6 7" id="KW-0472">Membrane</keyword>
<dbReference type="AlphaFoldDB" id="A0A4V1CWI4"/>
<feature type="transmembrane region" description="Helical" evidence="7">
    <location>
        <begin position="15"/>
        <end position="35"/>
    </location>
</feature>
<evidence type="ECO:0000313" key="12">
    <source>
        <dbReference type="Proteomes" id="UP000630594"/>
    </source>
</evidence>
<organism evidence="10 11">
    <name type="scientific">Nocardioides daphniae</name>
    <dbReference type="NCBI Taxonomy" id="402297"/>
    <lineage>
        <taxon>Bacteria</taxon>
        <taxon>Bacillati</taxon>
        <taxon>Actinomycetota</taxon>
        <taxon>Actinomycetes</taxon>
        <taxon>Propionibacteriales</taxon>
        <taxon>Nocardioidaceae</taxon>
        <taxon>Nocardioides</taxon>
    </lineage>
</organism>
<reference evidence="12" key="3">
    <citation type="journal article" date="2019" name="Int. J. Syst. Evol. Microbiol.">
        <title>The Global Catalogue of Microorganisms (GCM) 10K type strain sequencing project: providing services to taxonomists for standard genome sequencing and annotation.</title>
        <authorList>
            <consortium name="The Broad Institute Genomics Platform"/>
            <consortium name="The Broad Institute Genome Sequencing Center for Infectious Disease"/>
            <person name="Wu L."/>
            <person name="Ma J."/>
        </authorList>
    </citation>
    <scope>NUCLEOTIDE SEQUENCE [LARGE SCALE GENOMIC DNA]</scope>
    <source>
        <strain evidence="12">CCM 7403</strain>
    </source>
</reference>
<dbReference type="KEGG" id="ndp:E2C04_09670"/>
<feature type="transmembrane region" description="Helical" evidence="7">
    <location>
        <begin position="286"/>
        <end position="307"/>
    </location>
</feature>
<dbReference type="Pfam" id="PF02687">
    <property type="entry name" value="FtsX"/>
    <property type="match status" value="1"/>
</dbReference>
<feature type="domain" description="ABC3 transporter permease C-terminal" evidence="8">
    <location>
        <begin position="238"/>
        <end position="348"/>
    </location>
</feature>
<reference evidence="10 11" key="1">
    <citation type="journal article" date="2008" name="Int. J. Syst. Evol. Microbiol.">
        <title>Nocardioides daphniae sp. nov., isolated from Daphnia cucullata (Crustacea: Cladocera).</title>
        <authorList>
            <person name="Toth E.M."/>
            <person name="Keki Z."/>
            <person name="Homonnay Z.G."/>
            <person name="Borsodi A.K."/>
            <person name="Marialigeti K."/>
            <person name="Schumann P."/>
        </authorList>
    </citation>
    <scope>NUCLEOTIDE SEQUENCE [LARGE SCALE GENOMIC DNA]</scope>
    <source>
        <strain evidence="10 11">JCM 16608</strain>
    </source>
</reference>
<feature type="transmembrane region" description="Helical" evidence="7">
    <location>
        <begin position="319"/>
        <end position="339"/>
    </location>
</feature>
<keyword evidence="4 7" id="KW-0812">Transmembrane</keyword>
<reference evidence="10" key="4">
    <citation type="submission" date="2019-03" db="EMBL/GenBank/DDBJ databases">
        <authorList>
            <person name="Huang Y."/>
        </authorList>
    </citation>
    <scope>NUCLEOTIDE SEQUENCE</scope>
    <source>
        <strain evidence="10">JCM 16608</strain>
    </source>
</reference>
<dbReference type="Proteomes" id="UP000630594">
    <property type="component" value="Unassembled WGS sequence"/>
</dbReference>
<comment type="subcellular location">
    <subcellularLocation>
        <location evidence="1">Cell membrane</location>
        <topology evidence="1">Multi-pass membrane protein</topology>
    </subcellularLocation>
</comment>
<dbReference type="RefSeq" id="WP_135832422.1">
    <property type="nucleotide sequence ID" value="NZ_BMCK01000004.1"/>
</dbReference>
<evidence type="ECO:0000256" key="3">
    <source>
        <dbReference type="ARBA" id="ARBA00022475"/>
    </source>
</evidence>
<protein>
    <submittedName>
        <fullName evidence="10">ABC transporter permease</fullName>
    </submittedName>
    <submittedName>
        <fullName evidence="9">ABC transporter substrate-binding protein</fullName>
    </submittedName>
</protein>
<keyword evidence="3" id="KW-1003">Cell membrane</keyword>
<dbReference type="EMBL" id="CP038462">
    <property type="protein sequence ID" value="QCC77377.1"/>
    <property type="molecule type" value="Genomic_DNA"/>
</dbReference>
<accession>A0A4V1CWI4</accession>
<keyword evidence="2" id="KW-0813">Transport</keyword>
<keyword evidence="12" id="KW-1185">Reference proteome</keyword>
<gene>
    <name evidence="10" type="ORF">E2C04_09670</name>
    <name evidence="9" type="ORF">GCM10007231_24930</name>
</gene>
<dbReference type="InterPro" id="IPR051125">
    <property type="entry name" value="ABC-4/HrtB_transporter"/>
</dbReference>
<dbReference type="InterPro" id="IPR003838">
    <property type="entry name" value="ABC3_permease_C"/>
</dbReference>
<dbReference type="PANTHER" id="PTHR43738:SF1">
    <property type="entry name" value="HEMIN TRANSPORT SYSTEM PERMEASE PROTEIN HRTB-RELATED"/>
    <property type="match status" value="1"/>
</dbReference>
<dbReference type="Proteomes" id="UP000297025">
    <property type="component" value="Chromosome"/>
</dbReference>
<sequence length="356" mass="36744">MFVAWRDLKVAKGRFALIATVVTLITVLVTFLAGLTGGLANQNIAALTSLDVDRIVFATHEGEQPSFADSVVTEAQADAWASQAGVAAVEPLGISTARLSAGDRQEAVTLFGGGPGTGTVDAPQPGQLLLNTTTADALGVAQGQQVEIADRTFVVRTTTDDDLWYSHMPVVYADLDDWRALVTQPGNRTPFATVLGVSGTDVDYAAADIAADTTSMGVLSSLTALKSFKSEIGSLLLMVGMLFGISALVVGAFFTVWSIQRQPDVAVLKALGATNRMLTLDALGQAAVVLLLGVSAGIATTSLLGLAARNVLPFVLNPLTTVVPGFIMTALGLAGAALATRSITTTDPLTALGSNR</sequence>
<evidence type="ECO:0000313" key="9">
    <source>
        <dbReference type="EMBL" id="GGD24738.1"/>
    </source>
</evidence>
<evidence type="ECO:0000256" key="4">
    <source>
        <dbReference type="ARBA" id="ARBA00022692"/>
    </source>
</evidence>
<reference evidence="9" key="5">
    <citation type="submission" date="2024-05" db="EMBL/GenBank/DDBJ databases">
        <authorList>
            <person name="Sun Q."/>
            <person name="Sedlacek I."/>
        </authorList>
    </citation>
    <scope>NUCLEOTIDE SEQUENCE</scope>
    <source>
        <strain evidence="9">CCM 7403</strain>
    </source>
</reference>
<evidence type="ECO:0000313" key="11">
    <source>
        <dbReference type="Proteomes" id="UP000297025"/>
    </source>
</evidence>
<dbReference type="EMBL" id="BMCK01000004">
    <property type="protein sequence ID" value="GGD24738.1"/>
    <property type="molecule type" value="Genomic_DNA"/>
</dbReference>
<evidence type="ECO:0000256" key="7">
    <source>
        <dbReference type="SAM" id="Phobius"/>
    </source>
</evidence>
<name>A0A4V1CWI4_9ACTN</name>
<proteinExistence type="predicted"/>
<evidence type="ECO:0000259" key="8">
    <source>
        <dbReference type="Pfam" id="PF02687"/>
    </source>
</evidence>
<evidence type="ECO:0000256" key="2">
    <source>
        <dbReference type="ARBA" id="ARBA00022448"/>
    </source>
</evidence>
<dbReference type="GO" id="GO:0005886">
    <property type="term" value="C:plasma membrane"/>
    <property type="evidence" value="ECO:0007669"/>
    <property type="project" value="UniProtKB-SubCell"/>
</dbReference>
<reference evidence="9" key="2">
    <citation type="journal article" date="2014" name="Int. J. Syst. Evol. Microbiol.">
        <title>Complete genome of a new Firmicutes species belonging to the dominant human colonic microbiota ('Ruminococcus bicirculans') reveals two chromosomes and a selective capacity to utilize plant glucans.</title>
        <authorList>
            <consortium name="NISC Comparative Sequencing Program"/>
            <person name="Wegmann U."/>
            <person name="Louis P."/>
            <person name="Goesmann A."/>
            <person name="Henrissat B."/>
            <person name="Duncan S.H."/>
            <person name="Flint H.J."/>
        </authorList>
    </citation>
    <scope>NUCLEOTIDE SEQUENCE</scope>
    <source>
        <strain evidence="9">CCM 7403</strain>
    </source>
</reference>
<dbReference type="PANTHER" id="PTHR43738">
    <property type="entry name" value="ABC TRANSPORTER, MEMBRANE PROTEIN"/>
    <property type="match status" value="1"/>
</dbReference>
<evidence type="ECO:0000313" key="10">
    <source>
        <dbReference type="EMBL" id="QCC77377.1"/>
    </source>
</evidence>
<feature type="transmembrane region" description="Helical" evidence="7">
    <location>
        <begin position="235"/>
        <end position="259"/>
    </location>
</feature>